<gene>
    <name evidence="9" type="ORF">CSSPTR1EN2_LOCUS9284</name>
</gene>
<evidence type="ECO:0000256" key="3">
    <source>
        <dbReference type="ARBA" id="ARBA00022759"/>
    </source>
</evidence>
<evidence type="ECO:0000256" key="4">
    <source>
        <dbReference type="ARBA" id="ARBA00022801"/>
    </source>
</evidence>
<dbReference type="InterPro" id="IPR033697">
    <property type="entry name" value="Ribonuclease_T2_eukaryotic"/>
</dbReference>
<protein>
    <submittedName>
        <fullName evidence="9">Uncharacterized protein</fullName>
    </submittedName>
</protein>
<evidence type="ECO:0000256" key="6">
    <source>
        <dbReference type="ARBA" id="ARBA00023239"/>
    </source>
</evidence>
<keyword evidence="8" id="KW-0732">Signal</keyword>
<dbReference type="PANTHER" id="PTHR11240:SF75">
    <property type="entry name" value="RIBONUCLEASE 3"/>
    <property type="match status" value="1"/>
</dbReference>
<dbReference type="PANTHER" id="PTHR11240">
    <property type="entry name" value="RIBONUCLEASE T2"/>
    <property type="match status" value="1"/>
</dbReference>
<dbReference type="Gene3D" id="3.90.730.10">
    <property type="entry name" value="Ribonuclease T2-like"/>
    <property type="match status" value="1"/>
</dbReference>
<dbReference type="PROSITE" id="PS00530">
    <property type="entry name" value="RNASE_T2_1"/>
    <property type="match status" value="1"/>
</dbReference>
<dbReference type="PROSITE" id="PS00531">
    <property type="entry name" value="RNASE_T2_2"/>
    <property type="match status" value="1"/>
</dbReference>
<organism evidence="9 10">
    <name type="scientific">Sphagnum troendelagicum</name>
    <dbReference type="NCBI Taxonomy" id="128251"/>
    <lineage>
        <taxon>Eukaryota</taxon>
        <taxon>Viridiplantae</taxon>
        <taxon>Streptophyta</taxon>
        <taxon>Embryophyta</taxon>
        <taxon>Bryophyta</taxon>
        <taxon>Sphagnophytina</taxon>
        <taxon>Sphagnopsida</taxon>
        <taxon>Sphagnales</taxon>
        <taxon>Sphagnaceae</taxon>
        <taxon>Sphagnum</taxon>
    </lineage>
</organism>
<accession>A0ABP0TZE6</accession>
<keyword evidence="5" id="KW-1015">Disulfide bond</keyword>
<evidence type="ECO:0000313" key="9">
    <source>
        <dbReference type="EMBL" id="CAK9208639.1"/>
    </source>
</evidence>
<feature type="signal peptide" evidence="8">
    <location>
        <begin position="1"/>
        <end position="21"/>
    </location>
</feature>
<sequence length="238" mass="25742">MASKLLIAFLLGAISMTVVSAQNFDFFYFVQQWPGSYCDTDSGCCFPLSGSPGAQFGIHGLWPNYNDGGYPSDCGGDSFDPKVLSDVLVDMNREWGSLACPSSNSESFWSHEWTKHGTCSGFSQNAYFKAALNLYNQYDLTGGLAAAGINPDGSQYNVEDIRNAMQSVLGQLPGIQCNKDQSGNLQLYQVYVCVATDGQTVIQCPVFPNNECKGSVEFPVYQSNSAASSDANVLRSDL</sequence>
<keyword evidence="6" id="KW-0456">Lyase</keyword>
<dbReference type="InterPro" id="IPR033130">
    <property type="entry name" value="RNase_T2_His_AS_2"/>
</dbReference>
<dbReference type="EMBL" id="OZ019909">
    <property type="protein sequence ID" value="CAK9208639.1"/>
    <property type="molecule type" value="Genomic_DNA"/>
</dbReference>
<reference evidence="9" key="1">
    <citation type="submission" date="2024-02" db="EMBL/GenBank/DDBJ databases">
        <authorList>
            <consortium name="ELIXIR-Norway"/>
            <consortium name="Elixir Norway"/>
        </authorList>
    </citation>
    <scope>NUCLEOTIDE SEQUENCE</scope>
</reference>
<keyword evidence="2" id="KW-0540">Nuclease</keyword>
<keyword evidence="10" id="KW-1185">Reference proteome</keyword>
<evidence type="ECO:0000313" key="10">
    <source>
        <dbReference type="Proteomes" id="UP001497512"/>
    </source>
</evidence>
<dbReference type="Pfam" id="PF00445">
    <property type="entry name" value="Ribonuclease_T2"/>
    <property type="match status" value="1"/>
</dbReference>
<feature type="chain" id="PRO_5045037403" evidence="8">
    <location>
        <begin position="22"/>
        <end position="238"/>
    </location>
</feature>
<dbReference type="CDD" id="cd01061">
    <property type="entry name" value="RNase_T2_euk"/>
    <property type="match status" value="1"/>
</dbReference>
<evidence type="ECO:0000256" key="8">
    <source>
        <dbReference type="SAM" id="SignalP"/>
    </source>
</evidence>
<evidence type="ECO:0000256" key="5">
    <source>
        <dbReference type="ARBA" id="ARBA00023157"/>
    </source>
</evidence>
<dbReference type="SUPFAM" id="SSF55895">
    <property type="entry name" value="Ribonuclease Rh-like"/>
    <property type="match status" value="1"/>
</dbReference>
<name>A0ABP0TZE6_9BRYO</name>
<evidence type="ECO:0000256" key="1">
    <source>
        <dbReference type="ARBA" id="ARBA00007469"/>
    </source>
</evidence>
<keyword evidence="3" id="KW-0255">Endonuclease</keyword>
<dbReference type="InterPro" id="IPR018188">
    <property type="entry name" value="RNase_T2_His_AS_1"/>
</dbReference>
<dbReference type="InterPro" id="IPR001568">
    <property type="entry name" value="RNase_T2-like"/>
</dbReference>
<evidence type="ECO:0000256" key="2">
    <source>
        <dbReference type="ARBA" id="ARBA00022722"/>
    </source>
</evidence>
<evidence type="ECO:0000256" key="7">
    <source>
        <dbReference type="RuleBase" id="RU004328"/>
    </source>
</evidence>
<comment type="similarity">
    <text evidence="1 7">Belongs to the RNase T2 family.</text>
</comment>
<keyword evidence="4" id="KW-0378">Hydrolase</keyword>
<dbReference type="Proteomes" id="UP001497512">
    <property type="component" value="Chromosome 17"/>
</dbReference>
<proteinExistence type="inferred from homology"/>
<dbReference type="InterPro" id="IPR036430">
    <property type="entry name" value="RNase_T2-like_sf"/>
</dbReference>